<evidence type="ECO:0000313" key="2">
    <source>
        <dbReference type="Proteomes" id="UP000183766"/>
    </source>
</evidence>
<accession>A0A1I5A447</accession>
<reference evidence="1 2" key="1">
    <citation type="submission" date="2016-10" db="EMBL/GenBank/DDBJ databases">
        <authorList>
            <person name="de Groot N.N."/>
        </authorList>
    </citation>
    <scope>NUCLEOTIDE SEQUENCE [LARGE SCALE GENOMIC DNA]</scope>
    <source>
        <strain evidence="1 2">NLAE-zl-C202</strain>
    </source>
</reference>
<dbReference type="EMBL" id="FOUM01000038">
    <property type="protein sequence ID" value="SFN57100.1"/>
    <property type="molecule type" value="Genomic_DNA"/>
</dbReference>
<protein>
    <submittedName>
        <fullName evidence="1">Uncharacterized protein</fullName>
    </submittedName>
</protein>
<proteinExistence type="predicted"/>
<sequence length="44" mass="5071">MAMAKAILEKWAVAQKRHHLSDKQVQMARVMGTYKLCKVQATNR</sequence>
<dbReference type="AlphaFoldDB" id="A0A1I5A447"/>
<evidence type="ECO:0000313" key="1">
    <source>
        <dbReference type="EMBL" id="SFN57100.1"/>
    </source>
</evidence>
<gene>
    <name evidence="1" type="ORF">SAMN05216250_13842</name>
</gene>
<name>A0A1I5A447_9BACE</name>
<dbReference type="Proteomes" id="UP000183766">
    <property type="component" value="Unassembled WGS sequence"/>
</dbReference>
<organism evidence="1 2">
    <name type="scientific">Bacteroides xylanisolvens</name>
    <dbReference type="NCBI Taxonomy" id="371601"/>
    <lineage>
        <taxon>Bacteria</taxon>
        <taxon>Pseudomonadati</taxon>
        <taxon>Bacteroidota</taxon>
        <taxon>Bacteroidia</taxon>
        <taxon>Bacteroidales</taxon>
        <taxon>Bacteroidaceae</taxon>
        <taxon>Bacteroides</taxon>
    </lineage>
</organism>